<evidence type="ECO:0000256" key="5">
    <source>
        <dbReference type="SAM" id="MobiDB-lite"/>
    </source>
</evidence>
<gene>
    <name evidence="10" type="ORF">SAMN02745746_03642</name>
</gene>
<dbReference type="AlphaFoldDB" id="A0A1Y6C8Q8"/>
<feature type="transmembrane region" description="Helical" evidence="6">
    <location>
        <begin position="334"/>
        <end position="353"/>
    </location>
</feature>
<keyword evidence="2 6" id="KW-0812">Transmembrane</keyword>
<accession>A0A1Y6C8Q8</accession>
<dbReference type="Pfam" id="PF25145">
    <property type="entry name" value="NfeD1b_N"/>
    <property type="match status" value="1"/>
</dbReference>
<feature type="transmembrane region" description="Helical" evidence="6">
    <location>
        <begin position="257"/>
        <end position="279"/>
    </location>
</feature>
<evidence type="ECO:0000256" key="1">
    <source>
        <dbReference type="ARBA" id="ARBA00004141"/>
    </source>
</evidence>
<evidence type="ECO:0000259" key="9">
    <source>
        <dbReference type="Pfam" id="PF25145"/>
    </source>
</evidence>
<dbReference type="EMBL" id="FXAG01000026">
    <property type="protein sequence ID" value="SMF49438.1"/>
    <property type="molecule type" value="Genomic_DNA"/>
</dbReference>
<name>A0A1Y6C8Q8_9NEIS</name>
<protein>
    <submittedName>
        <fullName evidence="10">Membrane-bound serine protease (ClpP class)</fullName>
    </submittedName>
</protein>
<feature type="region of interest" description="Disordered" evidence="5">
    <location>
        <begin position="133"/>
        <end position="164"/>
    </location>
</feature>
<evidence type="ECO:0000313" key="10">
    <source>
        <dbReference type="EMBL" id="SMF49438.1"/>
    </source>
</evidence>
<dbReference type="InterPro" id="IPR052165">
    <property type="entry name" value="Membrane_assoc_protease"/>
</dbReference>
<dbReference type="FunFam" id="3.90.226.10:FF:000089">
    <property type="entry name" value="Membrane-bound serine protease"/>
    <property type="match status" value="1"/>
</dbReference>
<keyword evidence="10" id="KW-0645">Protease</keyword>
<dbReference type="Proteomes" id="UP000192920">
    <property type="component" value="Unassembled WGS sequence"/>
</dbReference>
<feature type="domain" description="NfeD1b N-terminal" evidence="9">
    <location>
        <begin position="29"/>
        <end position="130"/>
    </location>
</feature>
<dbReference type="InterPro" id="IPR002810">
    <property type="entry name" value="NfeD-like_C"/>
</dbReference>
<dbReference type="PANTHER" id="PTHR33507">
    <property type="entry name" value="INNER MEMBRANE PROTEIN YBBJ"/>
    <property type="match status" value="1"/>
</dbReference>
<dbReference type="GO" id="GO:0006508">
    <property type="term" value="P:proteolysis"/>
    <property type="evidence" value="ECO:0007669"/>
    <property type="project" value="UniProtKB-KW"/>
</dbReference>
<dbReference type="InterPro" id="IPR012340">
    <property type="entry name" value="NA-bd_OB-fold"/>
</dbReference>
<evidence type="ECO:0000256" key="3">
    <source>
        <dbReference type="ARBA" id="ARBA00022989"/>
    </source>
</evidence>
<keyword evidence="11" id="KW-1185">Reference proteome</keyword>
<feature type="domain" description="NfeD-like C-terminal" evidence="7">
    <location>
        <begin position="400"/>
        <end position="452"/>
    </location>
</feature>
<dbReference type="Gene3D" id="3.90.226.10">
    <property type="entry name" value="2-enoyl-CoA Hydratase, Chain A, domain 1"/>
    <property type="match status" value="1"/>
</dbReference>
<organism evidence="10 11">
    <name type="scientific">Pseudogulbenkiania subflava DSM 22618</name>
    <dbReference type="NCBI Taxonomy" id="1123014"/>
    <lineage>
        <taxon>Bacteria</taxon>
        <taxon>Pseudomonadati</taxon>
        <taxon>Pseudomonadota</taxon>
        <taxon>Betaproteobacteria</taxon>
        <taxon>Neisseriales</taxon>
        <taxon>Chromobacteriaceae</taxon>
        <taxon>Pseudogulbenkiania</taxon>
    </lineage>
</organism>
<evidence type="ECO:0000256" key="2">
    <source>
        <dbReference type="ARBA" id="ARBA00022692"/>
    </source>
</evidence>
<feature type="transmembrane region" description="Helical" evidence="6">
    <location>
        <begin position="286"/>
        <end position="304"/>
    </location>
</feature>
<keyword evidence="3 6" id="KW-1133">Transmembrane helix</keyword>
<dbReference type="GO" id="GO:0016020">
    <property type="term" value="C:membrane"/>
    <property type="evidence" value="ECO:0007669"/>
    <property type="project" value="UniProtKB-SubCell"/>
</dbReference>
<evidence type="ECO:0000259" key="7">
    <source>
        <dbReference type="Pfam" id="PF01957"/>
    </source>
</evidence>
<dbReference type="Pfam" id="PF01957">
    <property type="entry name" value="NfeD"/>
    <property type="match status" value="1"/>
</dbReference>
<evidence type="ECO:0000256" key="4">
    <source>
        <dbReference type="ARBA" id="ARBA00023136"/>
    </source>
</evidence>
<keyword evidence="4 6" id="KW-0472">Membrane</keyword>
<dbReference type="CDD" id="cd07020">
    <property type="entry name" value="Clp_protease_NfeD_1"/>
    <property type="match status" value="1"/>
</dbReference>
<dbReference type="SUPFAM" id="SSF52096">
    <property type="entry name" value="ClpP/crotonase"/>
    <property type="match status" value="1"/>
</dbReference>
<reference evidence="11" key="1">
    <citation type="submission" date="2017-04" db="EMBL/GenBank/DDBJ databases">
        <authorList>
            <person name="Varghese N."/>
            <person name="Submissions S."/>
        </authorList>
    </citation>
    <scope>NUCLEOTIDE SEQUENCE [LARGE SCALE GENOMIC DNA]</scope>
    <source>
        <strain evidence="11">DSM 22618</strain>
    </source>
</reference>
<dbReference type="InterPro" id="IPR029045">
    <property type="entry name" value="ClpP/crotonase-like_dom_sf"/>
</dbReference>
<feature type="transmembrane region" description="Helical" evidence="6">
    <location>
        <begin position="359"/>
        <end position="381"/>
    </location>
</feature>
<comment type="subcellular location">
    <subcellularLocation>
        <location evidence="1">Membrane</location>
        <topology evidence="1">Multi-pass membrane protein</topology>
    </subcellularLocation>
</comment>
<feature type="compositionally biased region" description="Polar residues" evidence="5">
    <location>
        <begin position="148"/>
        <end position="163"/>
    </location>
</feature>
<sequence length="460" mass="48081">MMKLWHIIIITWLGLLLGGATAATPRPPVMVIPLIGAIGPVGADHVTRSLARAEKEGAQLVVLQMDTPGGLDTSMRQIIKAILASPVPVASFVAPSGARAASAGTYILYASHIAAMAPGTNVGAATPIQIGITGAQPEQPPARGGKSGSSEAAQEQGGSSQDTLTHKQINDAAAYIRGLAQLRGRDVAWGEQAVREAVSLSADEALARNVIDLTARDVTDLLIKLQGRKVRIGQDERVLHTAGAAVITLQPDWRSRFLGVIADPSVAMILMVIGIYGLLFEFSNPGFVVPGLVGATCLLLGLYALQMLPVNYAGLALMLLGLGCMVAEAFLPSFGALGIGGIVMFVIGGVMLIDTDLPGFGVPIGLIVALAAGSGLFIFLISGMALKARRRPVVSGEVLLIGSTGEIIDDLQSEGWATIRGEQWRVESAVPLRRGQQIRVTGRHGLIMRVEPCGDNARGR</sequence>
<proteinExistence type="predicted"/>
<dbReference type="Pfam" id="PF24961">
    <property type="entry name" value="NfeD_membrane"/>
    <property type="match status" value="1"/>
</dbReference>
<feature type="transmembrane region" description="Helical" evidence="6">
    <location>
        <begin position="310"/>
        <end position="327"/>
    </location>
</feature>
<dbReference type="InterPro" id="IPR056738">
    <property type="entry name" value="NfeD1b_N"/>
</dbReference>
<evidence type="ECO:0000313" key="11">
    <source>
        <dbReference type="Proteomes" id="UP000192920"/>
    </source>
</evidence>
<dbReference type="GO" id="GO:0008233">
    <property type="term" value="F:peptidase activity"/>
    <property type="evidence" value="ECO:0007669"/>
    <property type="project" value="UniProtKB-KW"/>
</dbReference>
<dbReference type="PANTHER" id="PTHR33507:SF4">
    <property type="entry name" value="NODULATION COMPETITIVENESS PROTEIN NFED"/>
    <property type="match status" value="1"/>
</dbReference>
<dbReference type="InterPro" id="IPR056739">
    <property type="entry name" value="NfeD_membrane"/>
</dbReference>
<evidence type="ECO:0000256" key="6">
    <source>
        <dbReference type="SAM" id="Phobius"/>
    </source>
</evidence>
<keyword evidence="10" id="KW-0378">Hydrolase</keyword>
<dbReference type="STRING" id="1123014.SAMN02745746_03642"/>
<dbReference type="Gene3D" id="2.40.50.140">
    <property type="entry name" value="Nucleic acid-binding proteins"/>
    <property type="match status" value="1"/>
</dbReference>
<dbReference type="SUPFAM" id="SSF141322">
    <property type="entry name" value="NfeD domain-like"/>
    <property type="match status" value="1"/>
</dbReference>
<feature type="domain" description="NfeD integral membrane" evidence="8">
    <location>
        <begin position="266"/>
        <end position="380"/>
    </location>
</feature>
<evidence type="ECO:0000259" key="8">
    <source>
        <dbReference type="Pfam" id="PF24961"/>
    </source>
</evidence>
<dbReference type="RefSeq" id="WP_085277648.1">
    <property type="nucleotide sequence ID" value="NZ_FXAG01000026.1"/>
</dbReference>